<organism evidence="1 2">
    <name type="scientific">Portunus trituberculatus</name>
    <name type="common">Swimming crab</name>
    <name type="synonym">Neptunus trituberculatus</name>
    <dbReference type="NCBI Taxonomy" id="210409"/>
    <lineage>
        <taxon>Eukaryota</taxon>
        <taxon>Metazoa</taxon>
        <taxon>Ecdysozoa</taxon>
        <taxon>Arthropoda</taxon>
        <taxon>Crustacea</taxon>
        <taxon>Multicrustacea</taxon>
        <taxon>Malacostraca</taxon>
        <taxon>Eumalacostraca</taxon>
        <taxon>Eucarida</taxon>
        <taxon>Decapoda</taxon>
        <taxon>Pleocyemata</taxon>
        <taxon>Brachyura</taxon>
        <taxon>Eubrachyura</taxon>
        <taxon>Portunoidea</taxon>
        <taxon>Portunidae</taxon>
        <taxon>Portuninae</taxon>
        <taxon>Portunus</taxon>
    </lineage>
</organism>
<dbReference type="Proteomes" id="UP000324222">
    <property type="component" value="Unassembled WGS sequence"/>
</dbReference>
<dbReference type="EMBL" id="VSRR010046955">
    <property type="protein sequence ID" value="MPC77864.1"/>
    <property type="molecule type" value="Genomic_DNA"/>
</dbReference>
<evidence type="ECO:0000313" key="1">
    <source>
        <dbReference type="EMBL" id="MPC77864.1"/>
    </source>
</evidence>
<dbReference type="AlphaFoldDB" id="A0A5B7IAX0"/>
<keyword evidence="2" id="KW-1185">Reference proteome</keyword>
<reference evidence="1 2" key="1">
    <citation type="submission" date="2019-05" db="EMBL/GenBank/DDBJ databases">
        <title>Another draft genome of Portunus trituberculatus and its Hox gene families provides insights of decapod evolution.</title>
        <authorList>
            <person name="Jeong J.-H."/>
            <person name="Song I."/>
            <person name="Kim S."/>
            <person name="Choi T."/>
            <person name="Kim D."/>
            <person name="Ryu S."/>
            <person name="Kim W."/>
        </authorList>
    </citation>
    <scope>NUCLEOTIDE SEQUENCE [LARGE SCALE GENOMIC DNA]</scope>
    <source>
        <tissue evidence="1">Muscle</tissue>
    </source>
</reference>
<accession>A0A5B7IAX0</accession>
<comment type="caution">
    <text evidence="1">The sequence shown here is derived from an EMBL/GenBank/DDBJ whole genome shotgun (WGS) entry which is preliminary data.</text>
</comment>
<sequence>MFTHVGGGVGETSQSFTPLGLLWLPHSCQVGKERAEGGVQKALRHRPAWPARQHQRPPLVLVGGGVAVCVSTAGTNPAYHFSAVRKSKGLSCLALLQYLRSYMMRRPAVIWAYDLRGCEVDGS</sequence>
<proteinExistence type="predicted"/>
<name>A0A5B7IAX0_PORTR</name>
<evidence type="ECO:0000313" key="2">
    <source>
        <dbReference type="Proteomes" id="UP000324222"/>
    </source>
</evidence>
<protein>
    <submittedName>
        <fullName evidence="1">Uncharacterized protein</fullName>
    </submittedName>
</protein>
<gene>
    <name evidence="1" type="ORF">E2C01_072333</name>
</gene>